<dbReference type="InterPro" id="IPR035902">
    <property type="entry name" value="Nuc_phospho_transferase"/>
</dbReference>
<dbReference type="UniPathway" id="UPA00035">
    <property type="reaction ID" value="UER00041"/>
</dbReference>
<dbReference type="GO" id="GO:0004048">
    <property type="term" value="F:anthranilate phosphoribosyltransferase activity"/>
    <property type="evidence" value="ECO:0007669"/>
    <property type="project" value="UniProtKB-UniRule"/>
</dbReference>
<accession>A0A562RQ04</accession>
<dbReference type="InterPro" id="IPR000312">
    <property type="entry name" value="Glycosyl_Trfase_fam3"/>
</dbReference>
<evidence type="ECO:0000256" key="1">
    <source>
        <dbReference type="ARBA" id="ARBA00004907"/>
    </source>
</evidence>
<evidence type="ECO:0000256" key="6">
    <source>
        <dbReference type="ARBA" id="ARBA00023141"/>
    </source>
</evidence>
<dbReference type="PANTHER" id="PTHR43285">
    <property type="entry name" value="ANTHRANILATE PHOSPHORIBOSYLTRANSFERASE"/>
    <property type="match status" value="1"/>
</dbReference>
<feature type="binding site" evidence="9">
    <location>
        <position position="226"/>
    </location>
    <ligand>
        <name>Mg(2+)</name>
        <dbReference type="ChEBI" id="CHEBI:18420"/>
        <label>2</label>
    </ligand>
</feature>
<reference evidence="12 13" key="1">
    <citation type="submission" date="2019-07" db="EMBL/GenBank/DDBJ databases">
        <title>Genome sequencing of 100 strains of the haloalkaliphilic chemolithoautotrophic sulfur-oxidizing bacterium Thioalkalivibrio.</title>
        <authorList>
            <person name="Muyzer G."/>
        </authorList>
    </citation>
    <scope>NUCLEOTIDE SEQUENCE [LARGE SCALE GENOMIC DNA]</scope>
    <source>
        <strain evidence="12 13">ASO4-4</strain>
    </source>
</reference>
<dbReference type="RefSeq" id="WP_186443067.1">
    <property type="nucleotide sequence ID" value="NZ_VLLC01000015.1"/>
</dbReference>
<comment type="function">
    <text evidence="9">Catalyzes the transfer of the phosphoribosyl group of 5-phosphorylribose-1-pyrophosphate (PRPP) to anthranilate to yield N-(5'-phosphoribosyl)-anthranilate (PRA).</text>
</comment>
<protein>
    <recommendedName>
        <fullName evidence="9">Anthranilate phosphoribosyltransferase</fullName>
        <ecNumber evidence="9">2.4.2.18</ecNumber>
    </recommendedName>
</protein>
<keyword evidence="9" id="KW-0479">Metal-binding</keyword>
<feature type="binding site" evidence="9">
    <location>
        <begin position="84"/>
        <end position="85"/>
    </location>
    <ligand>
        <name>5-phospho-alpha-D-ribose 1-diphosphate</name>
        <dbReference type="ChEBI" id="CHEBI:58017"/>
    </ligand>
</feature>
<evidence type="ECO:0000256" key="7">
    <source>
        <dbReference type="ARBA" id="ARBA00052328"/>
    </source>
</evidence>
<dbReference type="FunFam" id="3.40.1030.10:FF:000002">
    <property type="entry name" value="Anthranilate phosphoribosyltransferase"/>
    <property type="match status" value="1"/>
</dbReference>
<keyword evidence="6 9" id="KW-0057">Aromatic amino acid biosynthesis</keyword>
<evidence type="ECO:0000313" key="12">
    <source>
        <dbReference type="EMBL" id="TWI71155.1"/>
    </source>
</evidence>
<dbReference type="GO" id="GO:0000287">
    <property type="term" value="F:magnesium ion binding"/>
    <property type="evidence" value="ECO:0007669"/>
    <property type="project" value="UniProtKB-UniRule"/>
</dbReference>
<keyword evidence="13" id="KW-1185">Reference proteome</keyword>
<feature type="domain" description="Glycosyl transferase family 3 N-terminal" evidence="11">
    <location>
        <begin position="5"/>
        <end position="65"/>
    </location>
</feature>
<keyword evidence="2 9" id="KW-0028">Amino-acid biosynthesis</keyword>
<feature type="binding site" evidence="9">
    <location>
        <position position="89"/>
    </location>
    <ligand>
        <name>5-phospho-alpha-D-ribose 1-diphosphate</name>
        <dbReference type="ChEBI" id="CHEBI:58017"/>
    </ligand>
</feature>
<comment type="catalytic activity">
    <reaction evidence="7 9">
        <text>N-(5-phospho-beta-D-ribosyl)anthranilate + diphosphate = 5-phospho-alpha-D-ribose 1-diphosphate + anthranilate</text>
        <dbReference type="Rhea" id="RHEA:11768"/>
        <dbReference type="ChEBI" id="CHEBI:16567"/>
        <dbReference type="ChEBI" id="CHEBI:18277"/>
        <dbReference type="ChEBI" id="CHEBI:33019"/>
        <dbReference type="ChEBI" id="CHEBI:58017"/>
        <dbReference type="EC" id="2.4.2.18"/>
    </reaction>
</comment>
<comment type="caution">
    <text evidence="12">The sequence shown here is derived from an EMBL/GenBank/DDBJ whole genome shotgun (WGS) entry which is preliminary data.</text>
</comment>
<evidence type="ECO:0000256" key="2">
    <source>
        <dbReference type="ARBA" id="ARBA00022605"/>
    </source>
</evidence>
<dbReference type="AlphaFoldDB" id="A0A562RQ04"/>
<comment type="similarity">
    <text evidence="8">In the C-terminal section; belongs to the anthranilate phosphoribosyltransferase family.</text>
</comment>
<evidence type="ECO:0000259" key="11">
    <source>
        <dbReference type="Pfam" id="PF02885"/>
    </source>
</evidence>
<evidence type="ECO:0000259" key="10">
    <source>
        <dbReference type="Pfam" id="PF00591"/>
    </source>
</evidence>
<sequence>MLFRKLMEKIIRHEDLTEQECGEAMDAIFTGETDPATVAGFLAALAVKGESASELTGAARVLRRNMQRIQTPASLTVDTCGTGGDGADTFNISTTAAFVVAGCGAVVAKHGNRSVSSQCGSADVLETLGVRLDIPAEAVEEALFEIKIGFLFAPNFHAAVRHAGPARKALGIRTLFNAIGPMANPAAASCQVIGVFKPDLTESMGQALLDLGTRKAFVVHGHDGLDEISVCAPTRVTEAADGRLKTYDLYPEIYFGEPADPEDLKGGDATNNAAITRAILSGEKGAKRNIVLINSAAALVACDRAKDIKEGILLAGEAIDSGAAMAKLEALIQFTREAAGGR</sequence>
<dbReference type="Gene3D" id="3.40.1030.10">
    <property type="entry name" value="Nucleoside phosphorylase/phosphoribosyltransferase catalytic domain"/>
    <property type="match status" value="1"/>
</dbReference>
<feature type="binding site" evidence="9">
    <location>
        <begin position="109"/>
        <end position="117"/>
    </location>
    <ligand>
        <name>5-phospho-alpha-D-ribose 1-diphosphate</name>
        <dbReference type="ChEBI" id="CHEBI:58017"/>
    </ligand>
</feature>
<dbReference type="InterPro" id="IPR036320">
    <property type="entry name" value="Glycosyl_Trfase_fam3_N_dom_sf"/>
</dbReference>
<dbReference type="Pfam" id="PF00591">
    <property type="entry name" value="Glycos_transf_3"/>
    <property type="match status" value="1"/>
</dbReference>
<comment type="similarity">
    <text evidence="9">Belongs to the anthranilate phosphoribosyltransferase family.</text>
</comment>
<evidence type="ECO:0000256" key="5">
    <source>
        <dbReference type="ARBA" id="ARBA00022822"/>
    </source>
</evidence>
<dbReference type="GO" id="GO:0005829">
    <property type="term" value="C:cytosol"/>
    <property type="evidence" value="ECO:0007669"/>
    <property type="project" value="TreeGrafter"/>
</dbReference>
<feature type="binding site" evidence="9">
    <location>
        <position position="167"/>
    </location>
    <ligand>
        <name>anthranilate</name>
        <dbReference type="ChEBI" id="CHEBI:16567"/>
        <label>2</label>
    </ligand>
</feature>
<dbReference type="EC" id="2.4.2.18" evidence="9"/>
<feature type="binding site" evidence="9">
    <location>
        <position position="121"/>
    </location>
    <ligand>
        <name>5-phospho-alpha-D-ribose 1-diphosphate</name>
        <dbReference type="ChEBI" id="CHEBI:58017"/>
    </ligand>
</feature>
<dbReference type="Pfam" id="PF02885">
    <property type="entry name" value="Glycos_trans_3N"/>
    <property type="match status" value="1"/>
</dbReference>
<name>A0A562RQ04_9BACT</name>
<dbReference type="EMBL" id="VLLC01000015">
    <property type="protein sequence ID" value="TWI71155.1"/>
    <property type="molecule type" value="Genomic_DNA"/>
</dbReference>
<comment type="subunit">
    <text evidence="9">Homodimer.</text>
</comment>
<dbReference type="NCBIfam" id="TIGR01245">
    <property type="entry name" value="trpD"/>
    <property type="match status" value="1"/>
</dbReference>
<feature type="binding site" evidence="9">
    <location>
        <position position="93"/>
    </location>
    <ligand>
        <name>Mg(2+)</name>
        <dbReference type="ChEBI" id="CHEBI:18420"/>
        <label>1</label>
    </ligand>
</feature>
<feature type="binding site" evidence="9">
    <location>
        <position position="227"/>
    </location>
    <ligand>
        <name>Mg(2+)</name>
        <dbReference type="ChEBI" id="CHEBI:18420"/>
        <label>1</label>
    </ligand>
</feature>
<dbReference type="SUPFAM" id="SSF52418">
    <property type="entry name" value="Nucleoside phosphorylase/phosphoribosyltransferase catalytic domain"/>
    <property type="match status" value="1"/>
</dbReference>
<feature type="binding site" evidence="9">
    <location>
        <begin position="91"/>
        <end position="94"/>
    </location>
    <ligand>
        <name>5-phospho-alpha-D-ribose 1-diphosphate</name>
        <dbReference type="ChEBI" id="CHEBI:58017"/>
    </ligand>
</feature>
<evidence type="ECO:0000256" key="8">
    <source>
        <dbReference type="ARBA" id="ARBA00061188"/>
    </source>
</evidence>
<dbReference type="Gene3D" id="1.20.970.10">
    <property type="entry name" value="Transferase, Pyrimidine Nucleoside Phosphorylase, Chain C"/>
    <property type="match status" value="1"/>
</dbReference>
<comment type="pathway">
    <text evidence="1 9">Amino-acid biosynthesis; L-tryptophan biosynthesis; L-tryptophan from chorismate: step 2/5.</text>
</comment>
<dbReference type="GO" id="GO:0000162">
    <property type="term" value="P:L-tryptophan biosynthetic process"/>
    <property type="evidence" value="ECO:0007669"/>
    <property type="project" value="UniProtKB-UniRule"/>
</dbReference>
<organism evidence="12 13">
    <name type="scientific">Desulfobotulus alkaliphilus</name>
    <dbReference type="NCBI Taxonomy" id="622671"/>
    <lineage>
        <taxon>Bacteria</taxon>
        <taxon>Pseudomonadati</taxon>
        <taxon>Thermodesulfobacteriota</taxon>
        <taxon>Desulfobacteria</taxon>
        <taxon>Desulfobacterales</taxon>
        <taxon>Desulfobacteraceae</taxon>
        <taxon>Desulfobotulus</taxon>
    </lineage>
</organism>
<evidence type="ECO:0000256" key="9">
    <source>
        <dbReference type="HAMAP-Rule" id="MF_00211"/>
    </source>
</evidence>
<keyword evidence="9" id="KW-0460">Magnesium</keyword>
<comment type="caution">
    <text evidence="9">Lacks conserved residue(s) required for the propagation of feature annotation.</text>
</comment>
<evidence type="ECO:0000256" key="4">
    <source>
        <dbReference type="ARBA" id="ARBA00022679"/>
    </source>
</evidence>
<keyword evidence="4 9" id="KW-0808">Transferase</keyword>
<dbReference type="Proteomes" id="UP000318307">
    <property type="component" value="Unassembled WGS sequence"/>
</dbReference>
<proteinExistence type="inferred from homology"/>
<evidence type="ECO:0000256" key="3">
    <source>
        <dbReference type="ARBA" id="ARBA00022676"/>
    </source>
</evidence>
<evidence type="ECO:0000313" key="13">
    <source>
        <dbReference type="Proteomes" id="UP000318307"/>
    </source>
</evidence>
<feature type="binding site" evidence="9">
    <location>
        <position position="227"/>
    </location>
    <ligand>
        <name>Mg(2+)</name>
        <dbReference type="ChEBI" id="CHEBI:18420"/>
        <label>2</label>
    </ligand>
</feature>
<dbReference type="InterPro" id="IPR017459">
    <property type="entry name" value="Glycosyl_Trfase_fam3_N_dom"/>
</dbReference>
<dbReference type="HAMAP" id="MF_00211">
    <property type="entry name" value="TrpD"/>
    <property type="match status" value="1"/>
</dbReference>
<comment type="cofactor">
    <cofactor evidence="9">
        <name>Mg(2+)</name>
        <dbReference type="ChEBI" id="CHEBI:18420"/>
    </cofactor>
    <text evidence="9">Binds 2 magnesium ions per monomer.</text>
</comment>
<dbReference type="InterPro" id="IPR005940">
    <property type="entry name" value="Anthranilate_Pribosyl_Tfrase"/>
</dbReference>
<dbReference type="PANTHER" id="PTHR43285:SF2">
    <property type="entry name" value="ANTHRANILATE PHOSPHORIBOSYLTRANSFERASE"/>
    <property type="match status" value="1"/>
</dbReference>
<dbReference type="SUPFAM" id="SSF47648">
    <property type="entry name" value="Nucleoside phosphorylase/phosphoribosyltransferase N-terminal domain"/>
    <property type="match status" value="1"/>
</dbReference>
<feature type="binding site" evidence="9">
    <location>
        <position position="112"/>
    </location>
    <ligand>
        <name>anthranilate</name>
        <dbReference type="ChEBI" id="CHEBI:16567"/>
        <label>1</label>
    </ligand>
</feature>
<feature type="binding site" evidence="9">
    <location>
        <position position="81"/>
    </location>
    <ligand>
        <name>anthranilate</name>
        <dbReference type="ChEBI" id="CHEBI:16567"/>
        <label>1</label>
    </ligand>
</feature>
<feature type="domain" description="Glycosyl transferase family 3" evidence="10">
    <location>
        <begin position="76"/>
        <end position="324"/>
    </location>
</feature>
<keyword evidence="5 9" id="KW-0822">Tryptophan biosynthesis</keyword>
<keyword evidence="3 9" id="KW-0328">Glycosyltransferase</keyword>
<feature type="binding site" evidence="9">
    <location>
        <position position="81"/>
    </location>
    <ligand>
        <name>5-phospho-alpha-D-ribose 1-diphosphate</name>
        <dbReference type="ChEBI" id="CHEBI:58017"/>
    </ligand>
</feature>
<gene>
    <name evidence="9" type="primary">trpD</name>
    <name evidence="12" type="ORF">LZ24_02120</name>
</gene>